<feature type="region of interest" description="Disordered" evidence="1">
    <location>
        <begin position="322"/>
        <end position="423"/>
    </location>
</feature>
<proteinExistence type="predicted"/>
<dbReference type="HOGENOM" id="CLU_342610_0_0_1"/>
<feature type="region of interest" description="Disordered" evidence="1">
    <location>
        <begin position="600"/>
        <end position="619"/>
    </location>
</feature>
<organism evidence="2">
    <name type="scientific">Talaromyces marneffei PM1</name>
    <dbReference type="NCBI Taxonomy" id="1077442"/>
    <lineage>
        <taxon>Eukaryota</taxon>
        <taxon>Fungi</taxon>
        <taxon>Dikarya</taxon>
        <taxon>Ascomycota</taxon>
        <taxon>Pezizomycotina</taxon>
        <taxon>Eurotiomycetes</taxon>
        <taxon>Eurotiomycetidae</taxon>
        <taxon>Eurotiales</taxon>
        <taxon>Trichocomaceae</taxon>
        <taxon>Talaromyces</taxon>
        <taxon>Talaromyces sect. Talaromyces</taxon>
    </lineage>
</organism>
<protein>
    <submittedName>
        <fullName evidence="2">Uncharacterized protein</fullName>
    </submittedName>
</protein>
<reference evidence="2" key="1">
    <citation type="journal article" date="2014" name="PLoS Genet.">
        <title>Signature Gene Expression Reveals Novel Clues to the Molecular Mechanisms of Dimorphic Transition in Penicillium marneffei.</title>
        <authorList>
            <person name="Yang E."/>
            <person name="Wang G."/>
            <person name="Cai J."/>
            <person name="Woo P.C."/>
            <person name="Lau S.K."/>
            <person name="Yuen K.-Y."/>
            <person name="Chow W.-N."/>
            <person name="Lin X."/>
        </authorList>
    </citation>
    <scope>NUCLEOTIDE SEQUENCE [LARGE SCALE GENOMIC DNA]</scope>
    <source>
        <strain evidence="2">PM1</strain>
    </source>
</reference>
<feature type="region of interest" description="Disordered" evidence="1">
    <location>
        <begin position="451"/>
        <end position="472"/>
    </location>
</feature>
<feature type="compositionally biased region" description="Polar residues" evidence="1">
    <location>
        <begin position="322"/>
        <end position="334"/>
    </location>
</feature>
<evidence type="ECO:0000256" key="1">
    <source>
        <dbReference type="SAM" id="MobiDB-lite"/>
    </source>
</evidence>
<gene>
    <name evidence="2" type="ORF">GQ26_0012750</name>
</gene>
<dbReference type="EMBL" id="JPOX01000001">
    <property type="protein sequence ID" value="KFX53473.1"/>
    <property type="molecule type" value="Genomic_DNA"/>
</dbReference>
<evidence type="ECO:0000313" key="2">
    <source>
        <dbReference type="EMBL" id="KFX53473.1"/>
    </source>
</evidence>
<comment type="caution">
    <text evidence="2">The sequence shown here is derived from an EMBL/GenBank/DDBJ whole genome shotgun (WGS) entry which is preliminary data.</text>
</comment>
<feature type="compositionally biased region" description="Polar residues" evidence="1">
    <location>
        <begin position="720"/>
        <end position="745"/>
    </location>
</feature>
<sequence>MPAIPSEDEWLDQTAKAQQEVEETQVEDPSLNDAPVHPIAQLQGPFEESIAESTVASHSNWQVFMDAHARRNQVLTASVYERLCGRRWKQRPNEKYHPLWKLMSQIAFGLHLLAKRLAKSESAVIKILQVHVAELDGFIENTTEDIALAFSDIEERLTHLRLPLGNIPVLSDMLADEAFRQTVIRDHDRIQHIVKRSVLAMDDHAKDIEKGLQSVRILGIYLLELREDWNDQTGSLDAVYTAMVGNVDGWKREFKRLKRKAYKLARSLSMLHQVAFEIQRLVDIASTNNIVNHRPLSQSPADPDSYTSKAQTVSIVAGSTPATLVKTTPRQANPESFKPDSILRRGHQQNPSGPLGNKKELSSTTDRYYARLNTDSMTPRRSATAPVVSESQTKDTVRKERKWEQQRPKTSSSKVVEHFAAQEKESNRPLARFGSKIDRFQKSTSKIFGVSAFPRNNSKNKTKPKIEPSHKESLEAMGRSWIDFDTRDKQMSWSHQPGQSDVQTVAPRKDIAPQFPHLFYMSFLEDQSASDEEDLKSPDEEYMKDGAGEEDDLNHQITALPTVTHSMAGLEDKSSQDDDMAAEVASTYSAKNRRFRAKNLHVPPLPKPKFGKPPNSDNNHVIYQNRNWLRPKPSTVFSFISSKKGAEDASLNSPSLFRSRRGSGTSETPSGPISSQTNHTHVPIFNPAWTAPKDVSTRNVETPPISPKAFSSAVAGTNMRPGTSQSSARGSIIDSSVPANTNSSKAPPANAHERRASSATRTKGNSDPRSASPLAITTTLEKPQHGGLSLFPRTPTTPRVRKFVSMASLREVTAADDIDNQPPRSRG</sequence>
<feature type="region of interest" description="Disordered" evidence="1">
    <location>
        <begin position="647"/>
        <end position="796"/>
    </location>
</feature>
<feature type="compositionally biased region" description="Polar residues" evidence="1">
    <location>
        <begin position="650"/>
        <end position="680"/>
    </location>
</feature>
<feature type="region of interest" description="Disordered" evidence="1">
    <location>
        <begin position="1"/>
        <end position="37"/>
    </location>
</feature>
<feature type="compositionally biased region" description="Basic and acidic residues" evidence="1">
    <location>
        <begin position="392"/>
        <end position="407"/>
    </location>
</feature>
<accession>A0A093Y7M9</accession>
<feature type="compositionally biased region" description="Acidic residues" evidence="1">
    <location>
        <begin position="1"/>
        <end position="11"/>
    </location>
</feature>
<feature type="compositionally biased region" description="Polar residues" evidence="1">
    <location>
        <begin position="757"/>
        <end position="781"/>
    </location>
</feature>
<dbReference type="AlphaFoldDB" id="A0A093Y7M9"/>
<dbReference type="eggNOG" id="ENOG502S1K8">
    <property type="taxonomic scope" value="Eukaryota"/>
</dbReference>
<name>A0A093Y7M9_TALMA</name>